<accession>A0A6J4NZ90</accession>
<name>A0A6J4NZ90_9ACTN</name>
<dbReference type="EMBL" id="CADCUY010000193">
    <property type="protein sequence ID" value="CAA9401714.1"/>
    <property type="molecule type" value="Genomic_DNA"/>
</dbReference>
<dbReference type="Pfam" id="PF04480">
    <property type="entry name" value="DUF559"/>
    <property type="match status" value="1"/>
</dbReference>
<proteinExistence type="predicted"/>
<evidence type="ECO:0000259" key="1">
    <source>
        <dbReference type="Pfam" id="PF04480"/>
    </source>
</evidence>
<protein>
    <recommendedName>
        <fullName evidence="1">DUF559 domain-containing protein</fullName>
    </recommendedName>
</protein>
<reference evidence="2" key="1">
    <citation type="submission" date="2020-02" db="EMBL/GenBank/DDBJ databases">
        <authorList>
            <person name="Meier V. D."/>
        </authorList>
    </citation>
    <scope>NUCLEOTIDE SEQUENCE</scope>
    <source>
        <strain evidence="2">AVDCRST_MAG35</strain>
    </source>
</reference>
<evidence type="ECO:0000313" key="2">
    <source>
        <dbReference type="EMBL" id="CAA9401714.1"/>
    </source>
</evidence>
<dbReference type="InterPro" id="IPR007569">
    <property type="entry name" value="DUF559"/>
</dbReference>
<gene>
    <name evidence="2" type="ORF">AVDCRST_MAG35-943</name>
</gene>
<feature type="non-terminal residue" evidence="2">
    <location>
        <position position="1"/>
    </location>
</feature>
<sequence length="130" mass="14396">TRDPRWRVVLAAADARAASGIESLARVELVEALRSLGLTVEVQVGLRGVGAVDLLVDGWLVVELDGFAFHADRASYREDRRRTQVLTRHGCAWLRSTYEDVVRSRGDLAGQVLQAWSRGRSPGFRSLRAP</sequence>
<dbReference type="AlphaFoldDB" id="A0A6J4NZ90"/>
<feature type="domain" description="DUF559" evidence="1">
    <location>
        <begin position="59"/>
        <end position="115"/>
    </location>
</feature>
<organism evidence="2">
    <name type="scientific">uncultured Quadrisphaera sp</name>
    <dbReference type="NCBI Taxonomy" id="904978"/>
    <lineage>
        <taxon>Bacteria</taxon>
        <taxon>Bacillati</taxon>
        <taxon>Actinomycetota</taxon>
        <taxon>Actinomycetes</taxon>
        <taxon>Kineosporiales</taxon>
        <taxon>Kineosporiaceae</taxon>
        <taxon>Quadrisphaera</taxon>
        <taxon>environmental samples</taxon>
    </lineage>
</organism>
<dbReference type="Gene3D" id="3.40.960.10">
    <property type="entry name" value="VSR Endonuclease"/>
    <property type="match status" value="1"/>
</dbReference>